<dbReference type="InParanoid" id="A0A7L4YSD1"/>
<evidence type="ECO:0000313" key="4">
    <source>
        <dbReference type="Proteomes" id="UP000463857"/>
    </source>
</evidence>
<protein>
    <recommendedName>
        <fullName evidence="5">AtpZ/AtpI family protein</fullName>
    </recommendedName>
</protein>
<organism evidence="3 4">
    <name type="scientific">Epidermidibacterium keratini</name>
    <dbReference type="NCBI Taxonomy" id="1891644"/>
    <lineage>
        <taxon>Bacteria</taxon>
        <taxon>Bacillati</taxon>
        <taxon>Actinomycetota</taxon>
        <taxon>Actinomycetes</taxon>
        <taxon>Sporichthyales</taxon>
        <taxon>Sporichthyaceae</taxon>
        <taxon>Epidermidibacterium</taxon>
    </lineage>
</organism>
<evidence type="ECO:0000313" key="3">
    <source>
        <dbReference type="EMBL" id="QHC01699.1"/>
    </source>
</evidence>
<accession>A0A7L4YSD1</accession>
<dbReference type="Proteomes" id="UP000463857">
    <property type="component" value="Chromosome"/>
</dbReference>
<feature type="region of interest" description="Disordered" evidence="1">
    <location>
        <begin position="1"/>
        <end position="22"/>
    </location>
</feature>
<dbReference type="EMBL" id="CP047156">
    <property type="protein sequence ID" value="QHC01699.1"/>
    <property type="molecule type" value="Genomic_DNA"/>
</dbReference>
<feature type="transmembrane region" description="Helical" evidence="2">
    <location>
        <begin position="45"/>
        <end position="67"/>
    </location>
</feature>
<sequence length="128" mass="13443">MSTAQPTPSEPTPPGGDPGAAYDAMLAKEDARSHRRRGNMAGNDAGWTATGTLLSGILVYGAIGWGLKAWTGWVGWLPICVLLGAALGVYMVTKQAGNPPPLMDISKAQDGGASLRRAAERRNRRPES</sequence>
<keyword evidence="4" id="KW-1185">Reference proteome</keyword>
<feature type="compositionally biased region" description="Basic and acidic residues" evidence="1">
    <location>
        <begin position="117"/>
        <end position="128"/>
    </location>
</feature>
<keyword evidence="2" id="KW-0812">Transmembrane</keyword>
<gene>
    <name evidence="3" type="ORF">EK0264_16350</name>
</gene>
<evidence type="ECO:0000256" key="1">
    <source>
        <dbReference type="SAM" id="MobiDB-lite"/>
    </source>
</evidence>
<dbReference type="RefSeq" id="WP_159546834.1">
    <property type="nucleotide sequence ID" value="NZ_CP047156.1"/>
</dbReference>
<proteinExistence type="predicted"/>
<feature type="transmembrane region" description="Helical" evidence="2">
    <location>
        <begin position="73"/>
        <end position="93"/>
    </location>
</feature>
<keyword evidence="2" id="KW-0472">Membrane</keyword>
<dbReference type="KEGG" id="eke:EK0264_16350"/>
<feature type="region of interest" description="Disordered" evidence="1">
    <location>
        <begin position="99"/>
        <end position="128"/>
    </location>
</feature>
<keyword evidence="2" id="KW-1133">Transmembrane helix</keyword>
<reference evidence="3 4" key="1">
    <citation type="journal article" date="2018" name="Int. J. Syst. Evol. Microbiol.">
        <title>Epidermidibacterium keratini gen. nov., sp. nov., a member of the family Sporichthyaceae, isolated from keratin epidermis.</title>
        <authorList>
            <person name="Lee D.G."/>
            <person name="Trujillo M.E."/>
            <person name="Kang S."/>
            <person name="Nam J.J."/>
            <person name="Kim Y.J."/>
        </authorList>
    </citation>
    <scope>NUCLEOTIDE SEQUENCE [LARGE SCALE GENOMIC DNA]</scope>
    <source>
        <strain evidence="3 4">EPI-7</strain>
    </source>
</reference>
<dbReference type="AlphaFoldDB" id="A0A7L4YSD1"/>
<dbReference type="OrthoDB" id="5193039at2"/>
<evidence type="ECO:0000256" key="2">
    <source>
        <dbReference type="SAM" id="Phobius"/>
    </source>
</evidence>
<evidence type="ECO:0008006" key="5">
    <source>
        <dbReference type="Google" id="ProtNLM"/>
    </source>
</evidence>
<name>A0A7L4YSD1_9ACTN</name>